<dbReference type="GO" id="GO:0060090">
    <property type="term" value="F:molecular adaptor activity"/>
    <property type="evidence" value="ECO:0007669"/>
    <property type="project" value="TreeGrafter"/>
</dbReference>
<evidence type="ECO:0000313" key="2">
    <source>
        <dbReference type="EMBL" id="ODQ75094.1"/>
    </source>
</evidence>
<dbReference type="OrthoDB" id="10331307at2759"/>
<name>A0A1E3QC84_LIPST</name>
<dbReference type="AlphaFoldDB" id="A0A1E3QC84"/>
<dbReference type="Gene3D" id="1.25.40.790">
    <property type="match status" value="1"/>
</dbReference>
<dbReference type="GO" id="GO:0000288">
    <property type="term" value="P:nuclear-transcribed mRNA catabolic process, deadenylation-dependent decay"/>
    <property type="evidence" value="ECO:0007669"/>
    <property type="project" value="TreeGrafter"/>
</dbReference>
<dbReference type="PANTHER" id="PTHR13162:SF8">
    <property type="entry name" value="CCR4-NOT TRANSCRIPTION COMPLEX SUBUNIT 1"/>
    <property type="match status" value="1"/>
</dbReference>
<protein>
    <recommendedName>
        <fullName evidence="1">CCR4-Not complex component Not1 C-terminal domain-containing protein</fullName>
    </recommendedName>
</protein>
<reference evidence="2 3" key="1">
    <citation type="journal article" date="2016" name="Proc. Natl. Acad. Sci. U.S.A.">
        <title>Comparative genomics of biotechnologically important yeasts.</title>
        <authorList>
            <person name="Riley R."/>
            <person name="Haridas S."/>
            <person name="Wolfe K.H."/>
            <person name="Lopes M.R."/>
            <person name="Hittinger C.T."/>
            <person name="Goeker M."/>
            <person name="Salamov A.A."/>
            <person name="Wisecaver J.H."/>
            <person name="Long T.M."/>
            <person name="Calvey C.H."/>
            <person name="Aerts A.L."/>
            <person name="Barry K.W."/>
            <person name="Choi C."/>
            <person name="Clum A."/>
            <person name="Coughlan A.Y."/>
            <person name="Deshpande S."/>
            <person name="Douglass A.P."/>
            <person name="Hanson S.J."/>
            <person name="Klenk H.-P."/>
            <person name="LaButti K.M."/>
            <person name="Lapidus A."/>
            <person name="Lindquist E.A."/>
            <person name="Lipzen A.M."/>
            <person name="Meier-Kolthoff J.P."/>
            <person name="Ohm R.A."/>
            <person name="Otillar R.P."/>
            <person name="Pangilinan J.L."/>
            <person name="Peng Y."/>
            <person name="Rokas A."/>
            <person name="Rosa C.A."/>
            <person name="Scheuner C."/>
            <person name="Sibirny A.A."/>
            <person name="Slot J.C."/>
            <person name="Stielow J.B."/>
            <person name="Sun H."/>
            <person name="Kurtzman C.P."/>
            <person name="Blackwell M."/>
            <person name="Grigoriev I.V."/>
            <person name="Jeffries T.W."/>
        </authorList>
    </citation>
    <scope>NUCLEOTIDE SEQUENCE [LARGE SCALE GENOMIC DNA]</scope>
    <source>
        <strain evidence="2 3">NRRL Y-11557</strain>
    </source>
</reference>
<dbReference type="InterPro" id="IPR040398">
    <property type="entry name" value="Not1"/>
</dbReference>
<evidence type="ECO:0000259" key="1">
    <source>
        <dbReference type="Pfam" id="PF04054"/>
    </source>
</evidence>
<keyword evidence="3" id="KW-1185">Reference proteome</keyword>
<dbReference type="InterPro" id="IPR007196">
    <property type="entry name" value="CCR4-Not_Not1_C"/>
</dbReference>
<dbReference type="Proteomes" id="UP000094385">
    <property type="component" value="Unassembled WGS sequence"/>
</dbReference>
<dbReference type="GO" id="GO:0030015">
    <property type="term" value="C:CCR4-NOT core complex"/>
    <property type="evidence" value="ECO:0007669"/>
    <property type="project" value="InterPro"/>
</dbReference>
<sequence>MVTVTDFWQMRDAIDKILCRVCHSTRPHDLLSVKIEKYVKRFAGKLAKTMSPISAQLVEYTICKLVKDANTAQARETMCKLLAQLYLWSPDSEKYAESWLSRNFWTWELSSNRHVVRAMLQNKVIPLSRLDSLITSRVEKFNTTQSLTSVATLVCDLIAGYPPVAKLEDFTTALDMLHRVCIAPTDHIPQSLIAISLQMSSTQQVASSEDDVMRSAFEAWTDLIAMEPRSTAQESDFLRTLILRGMFDESRNLDSFFRSALGYCVQLYCDANKRASESIRQNGYKAVCGLATLVIRAYEFSELGDISSRLCIVNHIFANLLAFVMHVSQTSEVKGDVKDKLDGRPYYYFFMHTLLLLRDSTELDCDAKRGMYIYLADCFHFIRPTECVFFVVLWTKLVSDEQLFVKHMLEEEESAGMLVELLCSGMEFIGKYMNVRSMYMNVQDVDIMLQNVFVSLAKIRPDFMAAHKWRFTNAVHERQDYDVNNGVDNENEAKGNF</sequence>
<accession>A0A1E3QC84</accession>
<dbReference type="GO" id="GO:0000932">
    <property type="term" value="C:P-body"/>
    <property type="evidence" value="ECO:0007669"/>
    <property type="project" value="TreeGrafter"/>
</dbReference>
<feature type="domain" description="CCR4-Not complex component Not1 C-terminal" evidence="1">
    <location>
        <begin position="366"/>
        <end position="476"/>
    </location>
</feature>
<dbReference type="Pfam" id="PF04054">
    <property type="entry name" value="Not1"/>
    <property type="match status" value="1"/>
</dbReference>
<organism evidence="2 3">
    <name type="scientific">Lipomyces starkeyi NRRL Y-11557</name>
    <dbReference type="NCBI Taxonomy" id="675824"/>
    <lineage>
        <taxon>Eukaryota</taxon>
        <taxon>Fungi</taxon>
        <taxon>Dikarya</taxon>
        <taxon>Ascomycota</taxon>
        <taxon>Saccharomycotina</taxon>
        <taxon>Lipomycetes</taxon>
        <taxon>Lipomycetales</taxon>
        <taxon>Lipomycetaceae</taxon>
        <taxon>Lipomyces</taxon>
    </lineage>
</organism>
<dbReference type="GO" id="GO:0017148">
    <property type="term" value="P:negative regulation of translation"/>
    <property type="evidence" value="ECO:0007669"/>
    <property type="project" value="InterPro"/>
</dbReference>
<proteinExistence type="predicted"/>
<dbReference type="STRING" id="675824.A0A1E3QC84"/>
<evidence type="ECO:0000313" key="3">
    <source>
        <dbReference type="Proteomes" id="UP000094385"/>
    </source>
</evidence>
<dbReference type="EMBL" id="KV454291">
    <property type="protein sequence ID" value="ODQ75094.1"/>
    <property type="molecule type" value="Genomic_DNA"/>
</dbReference>
<gene>
    <name evidence="2" type="ORF">LIPSTDRAFT_103149</name>
</gene>
<dbReference type="PANTHER" id="PTHR13162">
    <property type="entry name" value="CCR4-NOT TRANSCRIPTION COMPLEX"/>
    <property type="match status" value="1"/>
</dbReference>